<keyword evidence="1" id="KW-0812">Transmembrane</keyword>
<feature type="transmembrane region" description="Helical" evidence="1">
    <location>
        <begin position="277"/>
        <end position="295"/>
    </location>
</feature>
<gene>
    <name evidence="2" type="ORF">H8B06_05320</name>
</gene>
<evidence type="ECO:0000256" key="1">
    <source>
        <dbReference type="SAM" id="Phobius"/>
    </source>
</evidence>
<dbReference type="Proteomes" id="UP000602759">
    <property type="component" value="Unassembled WGS sequence"/>
</dbReference>
<keyword evidence="1" id="KW-1133">Transmembrane helix</keyword>
<proteinExistence type="predicted"/>
<feature type="transmembrane region" description="Helical" evidence="1">
    <location>
        <begin position="106"/>
        <end position="127"/>
    </location>
</feature>
<dbReference type="RefSeq" id="WP_190993263.1">
    <property type="nucleotide sequence ID" value="NZ_JACOIK010000003.1"/>
</dbReference>
<dbReference type="EMBL" id="JACOIK010000003">
    <property type="protein sequence ID" value="MBD1432238.1"/>
    <property type="molecule type" value="Genomic_DNA"/>
</dbReference>
<keyword evidence="1" id="KW-0472">Membrane</keyword>
<feature type="transmembrane region" description="Helical" evidence="1">
    <location>
        <begin position="367"/>
        <end position="388"/>
    </location>
</feature>
<organism evidence="2 3">
    <name type="scientific">Sphingobacterium micropteri</name>
    <dbReference type="NCBI Taxonomy" id="2763501"/>
    <lineage>
        <taxon>Bacteria</taxon>
        <taxon>Pseudomonadati</taxon>
        <taxon>Bacteroidota</taxon>
        <taxon>Sphingobacteriia</taxon>
        <taxon>Sphingobacteriales</taxon>
        <taxon>Sphingobacteriaceae</taxon>
        <taxon>Sphingobacterium</taxon>
    </lineage>
</organism>
<feature type="transmembrane region" description="Helical" evidence="1">
    <location>
        <begin position="139"/>
        <end position="157"/>
    </location>
</feature>
<accession>A0ABR7YM36</accession>
<evidence type="ECO:0000313" key="3">
    <source>
        <dbReference type="Proteomes" id="UP000602759"/>
    </source>
</evidence>
<feature type="transmembrane region" description="Helical" evidence="1">
    <location>
        <begin position="75"/>
        <end position="94"/>
    </location>
</feature>
<reference evidence="2 3" key="1">
    <citation type="submission" date="2020-08" db="EMBL/GenBank/DDBJ databases">
        <title>Sphingobacterium sp. DN00404 isolated from aquaculture water.</title>
        <authorList>
            <person name="Zhang M."/>
        </authorList>
    </citation>
    <scope>NUCLEOTIDE SEQUENCE [LARGE SCALE GENOMIC DNA]</scope>
    <source>
        <strain evidence="2 3">DN00404</strain>
    </source>
</reference>
<feature type="transmembrane region" description="Helical" evidence="1">
    <location>
        <begin position="400"/>
        <end position="429"/>
    </location>
</feature>
<feature type="transmembrane region" description="Helical" evidence="1">
    <location>
        <begin position="21"/>
        <end position="39"/>
    </location>
</feature>
<keyword evidence="3" id="KW-1185">Reference proteome</keyword>
<feature type="transmembrane region" description="Helical" evidence="1">
    <location>
        <begin position="225"/>
        <end position="243"/>
    </location>
</feature>
<sequence length="437" mass="50013">MELSIDSRPRYEDRTVSGINAWVSYFFLMIIVSCYFFPFEFTFLPKGLNTKIILAGLGVPILAFNSIYQRGIWLSVELIPAILLALVFSLIGYISVDVNKTNDYTYANYLISFATWLLGAYTVCSILRKVHGYLNFDLLINYLIAVSIVQCSLALAIDNIVSLKNFIDTYISQDTVADVEFLNKVDRLYGIGAALDVAGTRFSIVLIGLVTVLHRSKEKYESISIIALYWIAFVAIAVIGNMISRTTTVGVLFALLYLLLSFDVLNQEVSFKNVKSWATILGVTFILVVVAMYFYRTDENIRGLLRFGFEGFFNWVEKGKWTTSSTERLNTVMWIWPDVHDYRTWLIGKATFDNWYVVGTDIGYCRFIFYSGLLGLITFSLFFVYNAWMGIRKFPCHKLFFILLLALGFIIWLKVSTDLFLIYSLFYFLDKDEGSVV</sequence>
<feature type="transmembrane region" description="Helical" evidence="1">
    <location>
        <begin position="249"/>
        <end position="265"/>
    </location>
</feature>
<evidence type="ECO:0000313" key="2">
    <source>
        <dbReference type="EMBL" id="MBD1432238.1"/>
    </source>
</evidence>
<comment type="caution">
    <text evidence="2">The sequence shown here is derived from an EMBL/GenBank/DDBJ whole genome shotgun (WGS) entry which is preliminary data.</text>
</comment>
<name>A0ABR7YM36_9SPHI</name>
<protein>
    <submittedName>
        <fullName evidence="2">Uncharacterized protein</fullName>
    </submittedName>
</protein>
<feature type="transmembrane region" description="Helical" evidence="1">
    <location>
        <begin position="188"/>
        <end position="213"/>
    </location>
</feature>
<feature type="transmembrane region" description="Helical" evidence="1">
    <location>
        <begin position="51"/>
        <end position="68"/>
    </location>
</feature>